<evidence type="ECO:0000313" key="2">
    <source>
        <dbReference type="EMBL" id="QJI01741.1"/>
    </source>
</evidence>
<name>A0A6M3JUX9_9ZZZZ</name>
<dbReference type="AlphaFoldDB" id="A0A6M3JUX9"/>
<sequence>MSVELDYFEYATDGAAAAAFVSNGGAELVVTSESTIKTQGSYSLKAIASTSSLNKTLTRTMLGTDYVDQSQIIGDVDGNLGDVAGVEKRDAQSFKLSKSLTVTAVEVKQNTTTGTPSGNWTLRIETDNAGVPSGTLADANASIVVAPPGNGNVVKGTFATPFILAGATSYWLVVQCDNQTTNNRWTIGWDDTPAYANGMAAQSNDGTWTAYSAYDLYFKIYVNDPFIDLSSQTKWKFDMRASRTGSNVKIGIHDSGGTTTETTPNITSADTFQTVSVDISGVADANKDAIDSIIITPTNADSANTIYIDNMFGTIPIDWIPKVYFIT</sequence>
<organism evidence="1">
    <name type="scientific">viral metagenome</name>
    <dbReference type="NCBI Taxonomy" id="1070528"/>
    <lineage>
        <taxon>unclassified sequences</taxon>
        <taxon>metagenomes</taxon>
        <taxon>organismal metagenomes</taxon>
    </lineage>
</organism>
<dbReference type="Gene3D" id="2.60.120.430">
    <property type="entry name" value="Galactose-binding lectin"/>
    <property type="match status" value="1"/>
</dbReference>
<reference evidence="1" key="1">
    <citation type="submission" date="2020-03" db="EMBL/GenBank/DDBJ databases">
        <title>The deep terrestrial virosphere.</title>
        <authorList>
            <person name="Holmfeldt K."/>
            <person name="Nilsson E."/>
            <person name="Simone D."/>
            <person name="Lopez-Fernandez M."/>
            <person name="Wu X."/>
            <person name="de Brujin I."/>
            <person name="Lundin D."/>
            <person name="Andersson A."/>
            <person name="Bertilsson S."/>
            <person name="Dopson M."/>
        </authorList>
    </citation>
    <scope>NUCLEOTIDE SEQUENCE</scope>
    <source>
        <strain evidence="1">MM415A02216</strain>
        <strain evidence="2">TM448B02749</strain>
    </source>
</reference>
<dbReference type="EMBL" id="MT142056">
    <property type="protein sequence ID" value="QJA73836.1"/>
    <property type="molecule type" value="Genomic_DNA"/>
</dbReference>
<dbReference type="EMBL" id="MT144947">
    <property type="protein sequence ID" value="QJI01741.1"/>
    <property type="molecule type" value="Genomic_DNA"/>
</dbReference>
<dbReference type="InterPro" id="IPR008979">
    <property type="entry name" value="Galactose-bd-like_sf"/>
</dbReference>
<protein>
    <submittedName>
        <fullName evidence="1">Uncharacterized protein</fullName>
    </submittedName>
</protein>
<dbReference type="NCBIfam" id="NF041539">
    <property type="entry name" value="choice_anch_R"/>
    <property type="match status" value="1"/>
</dbReference>
<dbReference type="SUPFAM" id="SSF49785">
    <property type="entry name" value="Galactose-binding domain-like"/>
    <property type="match status" value="1"/>
</dbReference>
<evidence type="ECO:0000313" key="1">
    <source>
        <dbReference type="EMBL" id="QJA73836.1"/>
    </source>
</evidence>
<proteinExistence type="predicted"/>
<gene>
    <name evidence="1" type="ORF">MM415A02216_0014</name>
    <name evidence="2" type="ORF">TM448B02749_0003</name>
</gene>
<accession>A0A6M3JUX9</accession>